<feature type="transmembrane region" description="Helical" evidence="6">
    <location>
        <begin position="170"/>
        <end position="191"/>
    </location>
</feature>
<evidence type="ECO:0000256" key="4">
    <source>
        <dbReference type="ARBA" id="ARBA00022989"/>
    </source>
</evidence>
<comment type="caution">
    <text evidence="8">The sequence shown here is derived from an EMBL/GenBank/DDBJ whole genome shotgun (WGS) entry which is preliminary data.</text>
</comment>
<accession>A0AA88VK68</accession>
<dbReference type="AlphaFoldDB" id="A0AA88VK68"/>
<evidence type="ECO:0000313" key="9">
    <source>
        <dbReference type="Proteomes" id="UP001188597"/>
    </source>
</evidence>
<feature type="transmembrane region" description="Helical" evidence="6">
    <location>
        <begin position="137"/>
        <end position="158"/>
    </location>
</feature>
<evidence type="ECO:0000256" key="3">
    <source>
        <dbReference type="ARBA" id="ARBA00022692"/>
    </source>
</evidence>
<proteinExistence type="inferred from homology"/>
<dbReference type="GO" id="GO:0022857">
    <property type="term" value="F:transmembrane transporter activity"/>
    <property type="evidence" value="ECO:0007669"/>
    <property type="project" value="InterPro"/>
</dbReference>
<dbReference type="Pfam" id="PF00892">
    <property type="entry name" value="EamA"/>
    <property type="match status" value="1"/>
</dbReference>
<name>A0AA88VK68_9ASTE</name>
<feature type="transmembrane region" description="Helical" evidence="6">
    <location>
        <begin position="203"/>
        <end position="222"/>
    </location>
</feature>
<keyword evidence="9" id="KW-1185">Reference proteome</keyword>
<evidence type="ECO:0000256" key="5">
    <source>
        <dbReference type="ARBA" id="ARBA00023136"/>
    </source>
</evidence>
<feature type="transmembrane region" description="Helical" evidence="6">
    <location>
        <begin position="99"/>
        <end position="117"/>
    </location>
</feature>
<reference evidence="8" key="1">
    <citation type="submission" date="2022-12" db="EMBL/GenBank/DDBJ databases">
        <title>Draft genome assemblies for two species of Escallonia (Escalloniales).</title>
        <authorList>
            <person name="Chanderbali A."/>
            <person name="Dervinis C."/>
            <person name="Anghel I."/>
            <person name="Soltis D."/>
            <person name="Soltis P."/>
            <person name="Zapata F."/>
        </authorList>
    </citation>
    <scope>NUCLEOTIDE SEQUENCE</scope>
    <source>
        <strain evidence="8">UCBG64.0493</strain>
        <tissue evidence="8">Leaf</tissue>
    </source>
</reference>
<evidence type="ECO:0000256" key="1">
    <source>
        <dbReference type="ARBA" id="ARBA00004141"/>
    </source>
</evidence>
<feature type="transmembrane region" description="Helical" evidence="6">
    <location>
        <begin position="39"/>
        <end position="58"/>
    </location>
</feature>
<feature type="transmembrane region" description="Helical" evidence="6">
    <location>
        <begin position="70"/>
        <end position="87"/>
    </location>
</feature>
<dbReference type="EMBL" id="JAVXUP010001831">
    <property type="protein sequence ID" value="KAK3007730.1"/>
    <property type="molecule type" value="Genomic_DNA"/>
</dbReference>
<protein>
    <recommendedName>
        <fullName evidence="6">WAT1-related protein</fullName>
    </recommendedName>
</protein>
<dbReference type="InterPro" id="IPR030184">
    <property type="entry name" value="WAT1-related"/>
</dbReference>
<sequence>MGGLGDYKPAMVMFGLQFTYAGVALSTRAALLQGMSPRVFVVYRQAIATLVIAPTAYLTRSKTSTCCMGWKSFWLIFVTSLIGLETVNVRSLRSISKIIGTVFCVSGAVAMALLKGPKLLNTEALPTKSAFGSGGENWLLGCIFLFGSSCCWSLWLILQVPVSSIYPDHLSLSAWMCFMSMVQSAMLATCLERDLEAWKLNSYLELACCFYSGVVGSGISFFAQAWCISKKGPLFSAMFNPLNTVIVTIFATIFLHEEIYTGSAVGAFCVVVGLYVVLWGKAKDLEERNTETDPKMQNEQSKIRQILTDESLIDTICKIDLEEPFLSKDSTAVDKN</sequence>
<feature type="transmembrane region" description="Helical" evidence="6">
    <location>
        <begin position="12"/>
        <end position="32"/>
    </location>
</feature>
<comment type="subcellular location">
    <subcellularLocation>
        <location evidence="1 6">Membrane</location>
        <topology evidence="1 6">Multi-pass membrane protein</topology>
    </subcellularLocation>
</comment>
<evidence type="ECO:0000313" key="8">
    <source>
        <dbReference type="EMBL" id="KAK3007730.1"/>
    </source>
</evidence>
<keyword evidence="3 6" id="KW-0812">Transmembrane</keyword>
<evidence type="ECO:0000256" key="2">
    <source>
        <dbReference type="ARBA" id="ARBA00007635"/>
    </source>
</evidence>
<organism evidence="8 9">
    <name type="scientific">Escallonia herrerae</name>
    <dbReference type="NCBI Taxonomy" id="1293975"/>
    <lineage>
        <taxon>Eukaryota</taxon>
        <taxon>Viridiplantae</taxon>
        <taxon>Streptophyta</taxon>
        <taxon>Embryophyta</taxon>
        <taxon>Tracheophyta</taxon>
        <taxon>Spermatophyta</taxon>
        <taxon>Magnoliopsida</taxon>
        <taxon>eudicotyledons</taxon>
        <taxon>Gunneridae</taxon>
        <taxon>Pentapetalae</taxon>
        <taxon>asterids</taxon>
        <taxon>campanulids</taxon>
        <taxon>Escalloniales</taxon>
        <taxon>Escalloniaceae</taxon>
        <taxon>Escallonia</taxon>
    </lineage>
</organism>
<keyword evidence="4 6" id="KW-1133">Transmembrane helix</keyword>
<feature type="domain" description="EamA" evidence="7">
    <location>
        <begin position="140"/>
        <end position="278"/>
    </location>
</feature>
<evidence type="ECO:0000256" key="6">
    <source>
        <dbReference type="RuleBase" id="RU363077"/>
    </source>
</evidence>
<dbReference type="Proteomes" id="UP001188597">
    <property type="component" value="Unassembled WGS sequence"/>
</dbReference>
<keyword evidence="5 6" id="KW-0472">Membrane</keyword>
<feature type="transmembrane region" description="Helical" evidence="6">
    <location>
        <begin position="234"/>
        <end position="253"/>
    </location>
</feature>
<gene>
    <name evidence="8" type="ORF">RJ639_014781</name>
</gene>
<dbReference type="PANTHER" id="PTHR31218">
    <property type="entry name" value="WAT1-RELATED PROTEIN"/>
    <property type="match status" value="1"/>
</dbReference>
<feature type="transmembrane region" description="Helical" evidence="6">
    <location>
        <begin position="259"/>
        <end position="278"/>
    </location>
</feature>
<dbReference type="InterPro" id="IPR000620">
    <property type="entry name" value="EamA_dom"/>
</dbReference>
<comment type="similarity">
    <text evidence="2 6">Belongs to the drug/metabolite transporter (DMT) superfamily. Plant drug/metabolite exporter (P-DME) (TC 2.A.7.4) family.</text>
</comment>
<evidence type="ECO:0000259" key="7">
    <source>
        <dbReference type="Pfam" id="PF00892"/>
    </source>
</evidence>
<dbReference type="GO" id="GO:0016020">
    <property type="term" value="C:membrane"/>
    <property type="evidence" value="ECO:0007669"/>
    <property type="project" value="UniProtKB-SubCell"/>
</dbReference>